<dbReference type="InterPro" id="IPR002562">
    <property type="entry name" value="3'-5'_exonuclease_dom"/>
</dbReference>
<dbReference type="InterPro" id="IPR051132">
    <property type="entry name" value="3-5_Exonuclease_domain"/>
</dbReference>
<organism evidence="13 14">
    <name type="scientific">Clavelina lepadiformis</name>
    <name type="common">Light-bulb sea squirt</name>
    <name type="synonym">Ascidia lepadiformis</name>
    <dbReference type="NCBI Taxonomy" id="159417"/>
    <lineage>
        <taxon>Eukaryota</taxon>
        <taxon>Metazoa</taxon>
        <taxon>Chordata</taxon>
        <taxon>Tunicata</taxon>
        <taxon>Ascidiacea</taxon>
        <taxon>Aplousobranchia</taxon>
        <taxon>Clavelinidae</taxon>
        <taxon>Clavelina</taxon>
    </lineage>
</organism>
<evidence type="ECO:0000256" key="9">
    <source>
        <dbReference type="ARBA" id="ARBA00040531"/>
    </source>
</evidence>
<dbReference type="Proteomes" id="UP001642483">
    <property type="component" value="Unassembled WGS sequence"/>
</dbReference>
<accession>A0ABP0GZL8</accession>
<comment type="caution">
    <text evidence="13">The sequence shown here is derived from an EMBL/GenBank/DDBJ whole genome shotgun (WGS) entry which is preliminary data.</text>
</comment>
<sequence>MPIQRVGALEKIYLSPFNCLFSTVVGTHAPVHKETILSKVSLLDRTKKVQVNGSSYINAADLLRSCKVVYSQDLETCAQFCESILANIKAPTVVGFDLEWKPQPLEGGKNASKNKVAVVQICSSFDHSYVFHLAAMSYMPRQLRNLLENENVIKTGISIKTDLIKLQHDFNVQFEKTHHSYLELAFLAKILAVNPEKRGDFGLNSLFQHLFQKRLQKPRSVKLSNWESVPLSTSQINYAAGDAFVSFLMYCCLKDVYDFNLHDVLFEQTLHNQRKKKFLKQIGELSKNAFGSTFNRW</sequence>
<evidence type="ECO:0000256" key="3">
    <source>
        <dbReference type="ARBA" id="ARBA00022723"/>
    </source>
</evidence>
<dbReference type="CDD" id="cd06141">
    <property type="entry name" value="WRN_exo"/>
    <property type="match status" value="1"/>
</dbReference>
<evidence type="ECO:0000313" key="13">
    <source>
        <dbReference type="EMBL" id="CAK8696089.1"/>
    </source>
</evidence>
<keyword evidence="7" id="KW-0539">Nucleus</keyword>
<keyword evidence="5" id="KW-0269">Exonuclease</keyword>
<keyword evidence="6" id="KW-0460">Magnesium</keyword>
<dbReference type="SUPFAM" id="SSF53098">
    <property type="entry name" value="Ribonuclease H-like"/>
    <property type="match status" value="1"/>
</dbReference>
<dbReference type="PANTHER" id="PTHR13620">
    <property type="entry name" value="3-5 EXONUCLEASE"/>
    <property type="match status" value="1"/>
</dbReference>
<evidence type="ECO:0000256" key="6">
    <source>
        <dbReference type="ARBA" id="ARBA00022842"/>
    </source>
</evidence>
<dbReference type="Gene3D" id="3.30.420.10">
    <property type="entry name" value="Ribonuclease H-like superfamily/Ribonuclease H"/>
    <property type="match status" value="1"/>
</dbReference>
<feature type="domain" description="3'-5' exonuclease" evidence="12">
    <location>
        <begin position="68"/>
        <end position="258"/>
    </location>
</feature>
<evidence type="ECO:0000256" key="1">
    <source>
        <dbReference type="ARBA" id="ARBA00004123"/>
    </source>
</evidence>
<evidence type="ECO:0000256" key="2">
    <source>
        <dbReference type="ARBA" id="ARBA00022722"/>
    </source>
</evidence>
<protein>
    <recommendedName>
        <fullName evidence="9">3'-5' exonuclease</fullName>
    </recommendedName>
    <alternativeName>
        <fullName evidence="10">Werner Syndrome-like exonuclease</fullName>
    </alternativeName>
</protein>
<evidence type="ECO:0000256" key="11">
    <source>
        <dbReference type="ARBA" id="ARBA00045901"/>
    </source>
</evidence>
<keyword evidence="3" id="KW-0479">Metal-binding</keyword>
<keyword evidence="2" id="KW-0540">Nuclease</keyword>
<evidence type="ECO:0000256" key="4">
    <source>
        <dbReference type="ARBA" id="ARBA00022801"/>
    </source>
</evidence>
<comment type="function">
    <text evidence="11">Has exonuclease activity on both single-stranded and duplex templates bearing overhangs, but not blunt ended duplex DNA, and cleaves in a 3'-5' direction. Essential for the formation of DNA replication focal centers. Has an important role in maintaining genome stability.</text>
</comment>
<dbReference type="PANTHER" id="PTHR13620:SF109">
    <property type="entry name" value="3'-5' EXONUCLEASE"/>
    <property type="match status" value="1"/>
</dbReference>
<keyword evidence="14" id="KW-1185">Reference proteome</keyword>
<name>A0ABP0GZL8_CLALP</name>
<gene>
    <name evidence="13" type="ORF">CVLEPA_LOCUS29278</name>
</gene>
<evidence type="ECO:0000313" key="14">
    <source>
        <dbReference type="Proteomes" id="UP001642483"/>
    </source>
</evidence>
<reference evidence="13 14" key="1">
    <citation type="submission" date="2024-02" db="EMBL/GenBank/DDBJ databases">
        <authorList>
            <person name="Daric V."/>
            <person name="Darras S."/>
        </authorList>
    </citation>
    <scope>NUCLEOTIDE SEQUENCE [LARGE SCALE GENOMIC DNA]</scope>
</reference>
<evidence type="ECO:0000256" key="5">
    <source>
        <dbReference type="ARBA" id="ARBA00022839"/>
    </source>
</evidence>
<proteinExistence type="inferred from homology"/>
<evidence type="ECO:0000256" key="10">
    <source>
        <dbReference type="ARBA" id="ARBA00042761"/>
    </source>
</evidence>
<evidence type="ECO:0000256" key="7">
    <source>
        <dbReference type="ARBA" id="ARBA00023242"/>
    </source>
</evidence>
<dbReference type="Pfam" id="PF01612">
    <property type="entry name" value="DNA_pol_A_exo1"/>
    <property type="match status" value="1"/>
</dbReference>
<comment type="similarity">
    <text evidence="8">Belongs to the WRNexo family.</text>
</comment>
<evidence type="ECO:0000256" key="8">
    <source>
        <dbReference type="ARBA" id="ARBA00037949"/>
    </source>
</evidence>
<keyword evidence="4" id="KW-0378">Hydrolase</keyword>
<dbReference type="InterPro" id="IPR036397">
    <property type="entry name" value="RNaseH_sf"/>
</dbReference>
<dbReference type="SMART" id="SM00474">
    <property type="entry name" value="35EXOc"/>
    <property type="match status" value="1"/>
</dbReference>
<dbReference type="InterPro" id="IPR012337">
    <property type="entry name" value="RNaseH-like_sf"/>
</dbReference>
<dbReference type="EMBL" id="CAWYQH010000152">
    <property type="protein sequence ID" value="CAK8696089.1"/>
    <property type="molecule type" value="Genomic_DNA"/>
</dbReference>
<comment type="subcellular location">
    <subcellularLocation>
        <location evidence="1">Nucleus</location>
    </subcellularLocation>
</comment>
<evidence type="ECO:0000259" key="12">
    <source>
        <dbReference type="SMART" id="SM00474"/>
    </source>
</evidence>